<dbReference type="AlphaFoldDB" id="A0A494VJ86"/>
<keyword evidence="2" id="KW-0812">Transmembrane</keyword>
<dbReference type="EMBL" id="CP032869">
    <property type="protein sequence ID" value="AYL95056.1"/>
    <property type="molecule type" value="Genomic_DNA"/>
</dbReference>
<protein>
    <submittedName>
        <fullName evidence="3">Uncharacterized protein</fullName>
    </submittedName>
</protein>
<evidence type="ECO:0000313" key="3">
    <source>
        <dbReference type="EMBL" id="AYL95056.1"/>
    </source>
</evidence>
<name>A0A494VJ86_9SPHI</name>
<evidence type="ECO:0000256" key="1">
    <source>
        <dbReference type="SAM" id="MobiDB-lite"/>
    </source>
</evidence>
<gene>
    <name evidence="3" type="ORF">HYN43_006980</name>
</gene>
<reference evidence="3 4" key="1">
    <citation type="submission" date="2018-10" db="EMBL/GenBank/DDBJ databases">
        <title>Genome sequencing of Mucilaginibacter sp. HYN0043.</title>
        <authorList>
            <person name="Kim M."/>
            <person name="Yi H."/>
        </authorList>
    </citation>
    <scope>NUCLEOTIDE SEQUENCE [LARGE SCALE GENOMIC DNA]</scope>
    <source>
        <strain evidence="3 4">HYN0043</strain>
    </source>
</reference>
<dbReference type="PROSITE" id="PS51257">
    <property type="entry name" value="PROKAR_LIPOPROTEIN"/>
    <property type="match status" value="1"/>
</dbReference>
<sequence>MGNKSNFLNIYPLLMKLFYHFLVLVAASLIMVACANMFASTPEKKTGKQTQRSGNNLHDDHQLDPAVNTQLIFSDLHHYDFLSGYETPGLDEKKDKGFNNLRTAATLVGLGYQEK</sequence>
<keyword evidence="2" id="KW-0472">Membrane</keyword>
<keyword evidence="4" id="KW-1185">Reference proteome</keyword>
<feature type="region of interest" description="Disordered" evidence="1">
    <location>
        <begin position="43"/>
        <end position="62"/>
    </location>
</feature>
<keyword evidence="2" id="KW-1133">Transmembrane helix</keyword>
<evidence type="ECO:0000313" key="4">
    <source>
        <dbReference type="Proteomes" id="UP000270046"/>
    </source>
</evidence>
<dbReference type="KEGG" id="muh:HYN43_006980"/>
<accession>A0A494VJ86</accession>
<organism evidence="3 4">
    <name type="scientific">Mucilaginibacter celer</name>
    <dbReference type="NCBI Taxonomy" id="2305508"/>
    <lineage>
        <taxon>Bacteria</taxon>
        <taxon>Pseudomonadati</taxon>
        <taxon>Bacteroidota</taxon>
        <taxon>Sphingobacteriia</taxon>
        <taxon>Sphingobacteriales</taxon>
        <taxon>Sphingobacteriaceae</taxon>
        <taxon>Mucilaginibacter</taxon>
    </lineage>
</organism>
<dbReference type="Proteomes" id="UP000270046">
    <property type="component" value="Chromosome"/>
</dbReference>
<proteinExistence type="predicted"/>
<feature type="transmembrane region" description="Helical" evidence="2">
    <location>
        <begin position="17"/>
        <end position="39"/>
    </location>
</feature>
<evidence type="ECO:0000256" key="2">
    <source>
        <dbReference type="SAM" id="Phobius"/>
    </source>
</evidence>
<dbReference type="OrthoDB" id="797506at2"/>